<feature type="domain" description="Aminoglycoside phosphotransferase" evidence="1">
    <location>
        <begin position="69"/>
        <end position="275"/>
    </location>
</feature>
<comment type="caution">
    <text evidence="2">The sequence shown here is derived from an EMBL/GenBank/DDBJ whole genome shotgun (WGS) entry which is preliminary data.</text>
</comment>
<evidence type="ECO:0000259" key="1">
    <source>
        <dbReference type="Pfam" id="PF01636"/>
    </source>
</evidence>
<dbReference type="PANTHER" id="PTHR21310:SF15">
    <property type="entry name" value="AMINOGLYCOSIDE PHOSPHOTRANSFERASE DOMAIN-CONTAINING PROTEIN"/>
    <property type="match status" value="1"/>
</dbReference>
<protein>
    <recommendedName>
        <fullName evidence="1">Aminoglycoside phosphotransferase domain-containing protein</fullName>
    </recommendedName>
</protein>
<sequence length="331" mass="36974">MNSYAHLNHYISPSAEAGLSDAWRRSLGRLGDYSAILIRSLNLRPLEVSLHDQTEEHILVRIRLPGSYLILRVAPEDDLAAYVYQIRTLNGHNIPAPQIIQRDLSRSLVPFAFTLESYVPGVTAIELQSAPLLRGAGRQAGRALRRMHRIPVTSAGRPTASGRWTQQNWRTVLRQIGRRLAAPPADALIFGEREQRVVADLLDHPVLECQQPSLIHGRFSPRAVRCTSSGNVHVEALIDPGHYVGGDGLYDLACGLCAAYPEPWREGLLDGYQSAGPLNEAERRRLPLLQLLTNYWEACRLYMHAEPHEAARSEAIRLMEEQVGLTRLVSV</sequence>
<dbReference type="STRING" id="765420.OSCT_0598"/>
<gene>
    <name evidence="2" type="ORF">OSCT_0598</name>
</gene>
<name>E1IB97_9CHLR</name>
<dbReference type="Proteomes" id="UP000054010">
    <property type="component" value="Unassembled WGS sequence"/>
</dbReference>
<dbReference type="OrthoDB" id="3806873at2"/>
<dbReference type="EMBL" id="ADVR01000010">
    <property type="protein sequence ID" value="EFO81582.1"/>
    <property type="molecule type" value="Genomic_DNA"/>
</dbReference>
<reference evidence="2 3" key="1">
    <citation type="journal article" date="2011" name="J. Bacteriol.">
        <title>Draft genome sequence of the anoxygenic filamentous phototrophic bacterium Oscillochloris trichoides subsp. DG-6.</title>
        <authorList>
            <person name="Kuznetsov B.B."/>
            <person name="Ivanovsky R.N."/>
            <person name="Keppen O.I."/>
            <person name="Sukhacheva M.V."/>
            <person name="Bumazhkin B.K."/>
            <person name="Patutina E.O."/>
            <person name="Beletsky A.V."/>
            <person name="Mardanov A.V."/>
            <person name="Baslerov R.V."/>
            <person name="Panteleeva A.N."/>
            <person name="Kolganova T.V."/>
            <person name="Ravin N.V."/>
            <person name="Skryabin K.G."/>
        </authorList>
    </citation>
    <scope>NUCLEOTIDE SEQUENCE [LARGE SCALE GENOMIC DNA]</scope>
    <source>
        <strain evidence="2 3">DG-6</strain>
    </source>
</reference>
<evidence type="ECO:0000313" key="2">
    <source>
        <dbReference type="EMBL" id="EFO81582.1"/>
    </source>
</evidence>
<evidence type="ECO:0000313" key="3">
    <source>
        <dbReference type="Proteomes" id="UP000054010"/>
    </source>
</evidence>
<dbReference type="HOGENOM" id="CLU_849146_0_0_0"/>
<accession>E1IB97</accession>
<dbReference type="AlphaFoldDB" id="E1IB97"/>
<dbReference type="Pfam" id="PF01636">
    <property type="entry name" value="APH"/>
    <property type="match status" value="1"/>
</dbReference>
<dbReference type="PANTHER" id="PTHR21310">
    <property type="entry name" value="AMINOGLYCOSIDE PHOSPHOTRANSFERASE-RELATED-RELATED"/>
    <property type="match status" value="1"/>
</dbReference>
<keyword evidence="3" id="KW-1185">Reference proteome</keyword>
<organism evidence="2 3">
    <name type="scientific">Oscillochloris trichoides DG-6</name>
    <dbReference type="NCBI Taxonomy" id="765420"/>
    <lineage>
        <taxon>Bacteria</taxon>
        <taxon>Bacillati</taxon>
        <taxon>Chloroflexota</taxon>
        <taxon>Chloroflexia</taxon>
        <taxon>Chloroflexales</taxon>
        <taxon>Chloroflexineae</taxon>
        <taxon>Oscillochloridaceae</taxon>
        <taxon>Oscillochloris</taxon>
    </lineage>
</organism>
<dbReference type="eggNOG" id="COG2334">
    <property type="taxonomic scope" value="Bacteria"/>
</dbReference>
<dbReference type="InterPro" id="IPR002575">
    <property type="entry name" value="Aminoglycoside_PTrfase"/>
</dbReference>
<dbReference type="InterPro" id="IPR051678">
    <property type="entry name" value="AGP_Transferase"/>
</dbReference>
<proteinExistence type="predicted"/>
<dbReference type="Gene3D" id="3.90.1200.10">
    <property type="match status" value="1"/>
</dbReference>
<dbReference type="SUPFAM" id="SSF56112">
    <property type="entry name" value="Protein kinase-like (PK-like)"/>
    <property type="match status" value="1"/>
</dbReference>
<dbReference type="InterPro" id="IPR011009">
    <property type="entry name" value="Kinase-like_dom_sf"/>
</dbReference>